<name>A0A2R7Y596_9ARCH</name>
<dbReference type="Gene3D" id="2.40.30.310">
    <property type="match status" value="1"/>
</dbReference>
<reference evidence="3 4" key="1">
    <citation type="submission" date="2017-04" db="EMBL/GenBank/DDBJ databases">
        <title>Draft Aigarchaeota genome from a New Zealand hot spring.</title>
        <authorList>
            <person name="Reysenbach A.-L."/>
            <person name="Donaho J.A."/>
            <person name="Gerhart J."/>
            <person name="Kelley J.F."/>
            <person name="Kouba K."/>
            <person name="Podar M."/>
            <person name="Stott M."/>
        </authorList>
    </citation>
    <scope>NUCLEOTIDE SEQUENCE [LARGE SCALE GENOMIC DNA]</scope>
    <source>
        <strain evidence="3">NZ13_MG1</strain>
    </source>
</reference>
<dbReference type="AlphaFoldDB" id="A0A2R7Y596"/>
<feature type="domain" description="CRISPR-associated protein Cas6 C-terminal" evidence="1">
    <location>
        <begin position="156"/>
        <end position="284"/>
    </location>
</feature>
<gene>
    <name evidence="3" type="ORF">B9J98_04160</name>
</gene>
<dbReference type="Proteomes" id="UP000244066">
    <property type="component" value="Unassembled WGS sequence"/>
</dbReference>
<evidence type="ECO:0000259" key="1">
    <source>
        <dbReference type="Pfam" id="PF10040"/>
    </source>
</evidence>
<dbReference type="Pfam" id="PF17952">
    <property type="entry name" value="Cas6_N"/>
    <property type="match status" value="1"/>
</dbReference>
<feature type="domain" description="Cas6 N-terminal" evidence="2">
    <location>
        <begin position="29"/>
        <end position="118"/>
    </location>
</feature>
<sequence length="289" mass="33033">MITNNNLALPTERMMENRAVVRVFISFGVSNDVIIPPFSAKVSKVIMYRLSGLYRRLSGFPGPFKPVSVSPVYGSDGVALLKFKQNGRMLVLRVGEVYSFSCSMVVGESFPFDELLSLENHVIDNVFGASAFLKNIRVEVRRFDSFGFNKPTGIRIDFNSPTLLQLPSFKRFRRGRYIFFPIPSLMIGSLIDHWNANCDKNLFIKRPSYLALYSNYVLMEADYRIRPVTVVYDEKRCVRGFMGWVLYDLRKCRNTKSFRRIMALLDYAQYVGVGKSRGAGFGQVSVRLL</sequence>
<dbReference type="Gene3D" id="3.30.70.1900">
    <property type="match status" value="1"/>
</dbReference>
<dbReference type="InterPro" id="IPR041165">
    <property type="entry name" value="Cas6_N_arch"/>
</dbReference>
<evidence type="ECO:0000313" key="3">
    <source>
        <dbReference type="EMBL" id="PUA32653.1"/>
    </source>
</evidence>
<accession>A0A2R7Y596</accession>
<evidence type="ECO:0000259" key="2">
    <source>
        <dbReference type="Pfam" id="PF17952"/>
    </source>
</evidence>
<evidence type="ECO:0008006" key="5">
    <source>
        <dbReference type="Google" id="ProtNLM"/>
    </source>
</evidence>
<dbReference type="EMBL" id="NDWU01000008">
    <property type="protein sequence ID" value="PUA32653.1"/>
    <property type="molecule type" value="Genomic_DNA"/>
</dbReference>
<organism evidence="3 4">
    <name type="scientific">Candidatus Terraquivivens tikiterensis</name>
    <dbReference type="NCBI Taxonomy" id="1980982"/>
    <lineage>
        <taxon>Archaea</taxon>
        <taxon>Nitrososphaerota</taxon>
        <taxon>Candidatus Wolframiiraptoraceae</taxon>
        <taxon>Candidatus Terraquivivens</taxon>
    </lineage>
</organism>
<comment type="caution">
    <text evidence="3">The sequence shown here is derived from an EMBL/GenBank/DDBJ whole genome shotgun (WGS) entry which is preliminary data.</text>
</comment>
<protein>
    <recommendedName>
        <fullName evidence="5">CRISPR-associated protein Cas6 C-terminal domain-containing protein</fullName>
    </recommendedName>
</protein>
<dbReference type="InterPro" id="IPR019267">
    <property type="entry name" value="CRISPR-assoc_Cas6_C"/>
</dbReference>
<dbReference type="Pfam" id="PF10040">
    <property type="entry name" value="CRISPR_Cas6"/>
    <property type="match status" value="1"/>
</dbReference>
<proteinExistence type="predicted"/>
<evidence type="ECO:0000313" key="4">
    <source>
        <dbReference type="Proteomes" id="UP000244066"/>
    </source>
</evidence>